<organism evidence="3 4">
    <name type="scientific">Umezawaea tangerina</name>
    <dbReference type="NCBI Taxonomy" id="84725"/>
    <lineage>
        <taxon>Bacteria</taxon>
        <taxon>Bacillati</taxon>
        <taxon>Actinomycetota</taxon>
        <taxon>Actinomycetes</taxon>
        <taxon>Pseudonocardiales</taxon>
        <taxon>Pseudonocardiaceae</taxon>
        <taxon>Umezawaea</taxon>
    </lineage>
</organism>
<protein>
    <submittedName>
        <fullName evidence="3">Pimeloyl-ACP methyl ester carboxylesterase</fullName>
    </submittedName>
</protein>
<dbReference type="PANTHER" id="PTHR43329">
    <property type="entry name" value="EPOXIDE HYDROLASE"/>
    <property type="match status" value="1"/>
</dbReference>
<feature type="domain" description="AB hydrolase-1" evidence="2">
    <location>
        <begin position="23"/>
        <end position="299"/>
    </location>
</feature>
<dbReference type="SUPFAM" id="SSF53474">
    <property type="entry name" value="alpha/beta-Hydrolases"/>
    <property type="match status" value="1"/>
</dbReference>
<dbReference type="RefSeq" id="WP_106189403.1">
    <property type="nucleotide sequence ID" value="NZ_PVTF01000007.1"/>
</dbReference>
<dbReference type="Proteomes" id="UP000239494">
    <property type="component" value="Unassembled WGS sequence"/>
</dbReference>
<evidence type="ECO:0000313" key="3">
    <source>
        <dbReference type="EMBL" id="PRY39442.1"/>
    </source>
</evidence>
<accession>A0A2T0T1A0</accession>
<dbReference type="InterPro" id="IPR029058">
    <property type="entry name" value="AB_hydrolase_fold"/>
</dbReference>
<dbReference type="Gene3D" id="3.40.50.1820">
    <property type="entry name" value="alpha/beta hydrolase"/>
    <property type="match status" value="1"/>
</dbReference>
<evidence type="ECO:0000256" key="1">
    <source>
        <dbReference type="ARBA" id="ARBA00022801"/>
    </source>
</evidence>
<sequence>MTTHGFIETNGIRLHVVEAGEGPLVLLLHGFPELWYSWRHQIPALAAAGYHVVAPDQRGFGRSDRPGSVDDYTMLHLVGDVVGLVHAFGEERATVVGHDFGAPVAWQTALLRPDVVRGVVTLSAPPRYRPPTPPLRTMRELLGGEFYVNRLEEPEADAEFDRDPRTTFRRLLFTLSGDNPANDPTPIQLVVPRDTAILDYLDEPAELPSWLDETELDVFADTFAESGFTSALDWYRALDRGWELTGAWAGATVRAPALFVGGDRDPSQVMPGAQELISALTIPKVILPGAGHWIQQERPDEITGLLLDFLAEHGRTAP</sequence>
<dbReference type="InterPro" id="IPR000639">
    <property type="entry name" value="Epox_hydrolase-like"/>
</dbReference>
<evidence type="ECO:0000313" key="4">
    <source>
        <dbReference type="Proteomes" id="UP000239494"/>
    </source>
</evidence>
<dbReference type="GO" id="GO:0016787">
    <property type="term" value="F:hydrolase activity"/>
    <property type="evidence" value="ECO:0007669"/>
    <property type="project" value="UniProtKB-KW"/>
</dbReference>
<dbReference type="OrthoDB" id="2987348at2"/>
<evidence type="ECO:0000259" key="2">
    <source>
        <dbReference type="Pfam" id="PF00561"/>
    </source>
</evidence>
<proteinExistence type="predicted"/>
<dbReference type="AlphaFoldDB" id="A0A2T0T1A0"/>
<dbReference type="PRINTS" id="PR00412">
    <property type="entry name" value="EPOXHYDRLASE"/>
</dbReference>
<name>A0A2T0T1A0_9PSEU</name>
<dbReference type="PRINTS" id="PR00111">
    <property type="entry name" value="ABHYDROLASE"/>
</dbReference>
<reference evidence="3 4" key="1">
    <citation type="submission" date="2018-03" db="EMBL/GenBank/DDBJ databases">
        <title>Genomic Encyclopedia of Archaeal and Bacterial Type Strains, Phase II (KMG-II): from individual species to whole genera.</title>
        <authorList>
            <person name="Goeker M."/>
        </authorList>
    </citation>
    <scope>NUCLEOTIDE SEQUENCE [LARGE SCALE GENOMIC DNA]</scope>
    <source>
        <strain evidence="3 4">DSM 44720</strain>
    </source>
</reference>
<gene>
    <name evidence="3" type="ORF">CLV43_10725</name>
</gene>
<dbReference type="InterPro" id="IPR000073">
    <property type="entry name" value="AB_hydrolase_1"/>
</dbReference>
<dbReference type="EMBL" id="PVTF01000007">
    <property type="protein sequence ID" value="PRY39442.1"/>
    <property type="molecule type" value="Genomic_DNA"/>
</dbReference>
<comment type="caution">
    <text evidence="3">The sequence shown here is derived from an EMBL/GenBank/DDBJ whole genome shotgun (WGS) entry which is preliminary data.</text>
</comment>
<dbReference type="Pfam" id="PF00561">
    <property type="entry name" value="Abhydrolase_1"/>
    <property type="match status" value="1"/>
</dbReference>
<keyword evidence="1" id="KW-0378">Hydrolase</keyword>
<keyword evidence="4" id="KW-1185">Reference proteome</keyword>